<evidence type="ECO:0000259" key="9">
    <source>
        <dbReference type="PROSITE" id="PS50222"/>
    </source>
</evidence>
<dbReference type="GO" id="GO:0005509">
    <property type="term" value="F:calcium ion binding"/>
    <property type="evidence" value="ECO:0007669"/>
    <property type="project" value="InterPro"/>
</dbReference>
<dbReference type="GeneID" id="106152699"/>
<feature type="domain" description="Calpain catalytic" evidence="8">
    <location>
        <begin position="58"/>
        <end position="360"/>
    </location>
</feature>
<evidence type="ECO:0000313" key="11">
    <source>
        <dbReference type="RefSeq" id="XP_013381848.1"/>
    </source>
</evidence>
<feature type="region of interest" description="Disordered" evidence="7">
    <location>
        <begin position="1"/>
        <end position="43"/>
    </location>
</feature>
<evidence type="ECO:0000256" key="7">
    <source>
        <dbReference type="SAM" id="MobiDB-lite"/>
    </source>
</evidence>
<dbReference type="PROSITE" id="PS50222">
    <property type="entry name" value="EF_HAND_2"/>
    <property type="match status" value="1"/>
</dbReference>
<proteinExistence type="inferred from homology"/>
<feature type="active site" evidence="5 6">
    <location>
        <position position="301"/>
    </location>
</feature>
<dbReference type="GO" id="GO:0006508">
    <property type="term" value="P:proteolysis"/>
    <property type="evidence" value="ECO:0007669"/>
    <property type="project" value="UniProtKB-KW"/>
</dbReference>
<dbReference type="InterPro" id="IPR002048">
    <property type="entry name" value="EF_hand_dom"/>
</dbReference>
<dbReference type="PROSITE" id="PS00018">
    <property type="entry name" value="EF_HAND_1"/>
    <property type="match status" value="1"/>
</dbReference>
<dbReference type="Pfam" id="PF00648">
    <property type="entry name" value="Peptidase_C2"/>
    <property type="match status" value="1"/>
</dbReference>
<dbReference type="CDD" id="cd00044">
    <property type="entry name" value="CysPc"/>
    <property type="match status" value="1"/>
</dbReference>
<keyword evidence="6" id="KW-0788">Thiol protease</keyword>
<reference evidence="11" key="1">
    <citation type="submission" date="2025-08" db="UniProtKB">
        <authorList>
            <consortium name="RefSeq"/>
        </authorList>
    </citation>
    <scope>IDENTIFICATION</scope>
    <source>
        <tissue evidence="11">Gonads</tissue>
    </source>
</reference>
<dbReference type="Gene3D" id="3.90.70.10">
    <property type="entry name" value="Cysteine proteinases"/>
    <property type="match status" value="1"/>
</dbReference>
<dbReference type="InParanoid" id="A0A1S3H771"/>
<keyword evidence="3 6" id="KW-0378">Hydrolase</keyword>
<dbReference type="SMART" id="SM00230">
    <property type="entry name" value="CysPc"/>
    <property type="match status" value="1"/>
</dbReference>
<dbReference type="KEGG" id="lak:106152699"/>
<dbReference type="RefSeq" id="XP_013381848.1">
    <property type="nucleotide sequence ID" value="XM_013526394.1"/>
</dbReference>
<dbReference type="InterPro" id="IPR001300">
    <property type="entry name" value="Peptidase_C2_calpain_cat"/>
</dbReference>
<accession>A0A1S3H771</accession>
<dbReference type="SUPFAM" id="SSF54001">
    <property type="entry name" value="Cysteine proteinases"/>
    <property type="match status" value="1"/>
</dbReference>
<feature type="compositionally biased region" description="Low complexity" evidence="7">
    <location>
        <begin position="1"/>
        <end position="14"/>
    </location>
</feature>
<dbReference type="InterPro" id="IPR036213">
    <property type="entry name" value="Calpain_III_sf"/>
</dbReference>
<dbReference type="OrthoDB" id="424753at2759"/>
<organism evidence="10 11">
    <name type="scientific">Lingula anatina</name>
    <name type="common">Brachiopod</name>
    <name type="synonym">Lingula unguis</name>
    <dbReference type="NCBI Taxonomy" id="7574"/>
    <lineage>
        <taxon>Eukaryota</taxon>
        <taxon>Metazoa</taxon>
        <taxon>Spiralia</taxon>
        <taxon>Lophotrochozoa</taxon>
        <taxon>Brachiopoda</taxon>
        <taxon>Linguliformea</taxon>
        <taxon>Lingulata</taxon>
        <taxon>Lingulida</taxon>
        <taxon>Linguloidea</taxon>
        <taxon>Lingulidae</taxon>
        <taxon>Lingula</taxon>
    </lineage>
</organism>
<protein>
    <submittedName>
        <fullName evidence="11">Calpain-A</fullName>
    </submittedName>
</protein>
<evidence type="ECO:0000256" key="5">
    <source>
        <dbReference type="PIRSR" id="PIRSR622684-1"/>
    </source>
</evidence>
<feature type="region of interest" description="Disordered" evidence="7">
    <location>
        <begin position="550"/>
        <end position="587"/>
    </location>
</feature>
<dbReference type="PROSITE" id="PS50203">
    <property type="entry name" value="CALPAIN_CAT"/>
    <property type="match status" value="1"/>
</dbReference>
<evidence type="ECO:0000256" key="6">
    <source>
        <dbReference type="PROSITE-ProRule" id="PRU00239"/>
    </source>
</evidence>
<dbReference type="AlphaFoldDB" id="A0A1S3H771"/>
<dbReference type="Proteomes" id="UP000085678">
    <property type="component" value="Unplaced"/>
</dbReference>
<keyword evidence="10" id="KW-1185">Reference proteome</keyword>
<evidence type="ECO:0000256" key="4">
    <source>
        <dbReference type="ARBA" id="ARBA00022837"/>
    </source>
</evidence>
<keyword evidence="4" id="KW-0106">Calcium</keyword>
<dbReference type="InterPro" id="IPR022684">
    <property type="entry name" value="Calpain_cysteine_protease"/>
</dbReference>
<feature type="active site" evidence="5 6">
    <location>
        <position position="114"/>
    </location>
</feature>
<dbReference type="STRING" id="7574.A0A1S3H771"/>
<dbReference type="InterPro" id="IPR022682">
    <property type="entry name" value="Calpain_domain_III"/>
</dbReference>
<dbReference type="FunFam" id="3.90.70.10:FF:000114">
    <property type="entry name" value="Calpain a"/>
    <property type="match status" value="1"/>
</dbReference>
<feature type="domain" description="EF-hand" evidence="9">
    <location>
        <begin position="658"/>
        <end position="693"/>
    </location>
</feature>
<name>A0A1S3H771_LINAN</name>
<evidence type="ECO:0000256" key="1">
    <source>
        <dbReference type="ARBA" id="ARBA00007623"/>
    </source>
</evidence>
<feature type="active site" evidence="5 6">
    <location>
        <position position="277"/>
    </location>
</feature>
<dbReference type="SMART" id="SM00720">
    <property type="entry name" value="calpain_III"/>
    <property type="match status" value="1"/>
</dbReference>
<dbReference type="InterPro" id="IPR038765">
    <property type="entry name" value="Papain-like_cys_pep_sf"/>
</dbReference>
<gene>
    <name evidence="11" type="primary">LOC106152699</name>
</gene>
<dbReference type="InterPro" id="IPR022683">
    <property type="entry name" value="Calpain_III"/>
</dbReference>
<dbReference type="PANTHER" id="PTHR10183:SF433">
    <property type="entry name" value="CALPAIN-A-RELATED"/>
    <property type="match status" value="1"/>
</dbReference>
<dbReference type="GO" id="GO:0005737">
    <property type="term" value="C:cytoplasm"/>
    <property type="evidence" value="ECO:0007669"/>
    <property type="project" value="TreeGrafter"/>
</dbReference>
<dbReference type="SUPFAM" id="SSF47473">
    <property type="entry name" value="EF-hand"/>
    <property type="match status" value="1"/>
</dbReference>
<dbReference type="PRINTS" id="PR00704">
    <property type="entry name" value="CALPAIN"/>
</dbReference>
<evidence type="ECO:0000256" key="3">
    <source>
        <dbReference type="ARBA" id="ARBA00022801"/>
    </source>
</evidence>
<dbReference type="PANTHER" id="PTHR10183">
    <property type="entry name" value="CALPAIN"/>
    <property type="match status" value="1"/>
</dbReference>
<dbReference type="Pfam" id="PF01067">
    <property type="entry name" value="Calpain_III"/>
    <property type="match status" value="1"/>
</dbReference>
<evidence type="ECO:0000313" key="10">
    <source>
        <dbReference type="Proteomes" id="UP000085678"/>
    </source>
</evidence>
<keyword evidence="2 6" id="KW-0645">Protease</keyword>
<dbReference type="Gene3D" id="2.60.120.380">
    <property type="match status" value="1"/>
</dbReference>
<comment type="similarity">
    <text evidence="1">Belongs to the peptidase C2 family.</text>
</comment>
<dbReference type="Gene3D" id="1.10.238.10">
    <property type="entry name" value="EF-hand"/>
    <property type="match status" value="1"/>
</dbReference>
<evidence type="ECO:0000256" key="2">
    <source>
        <dbReference type="ARBA" id="ARBA00022670"/>
    </source>
</evidence>
<dbReference type="InterPro" id="IPR011992">
    <property type="entry name" value="EF-hand-dom_pair"/>
</dbReference>
<feature type="compositionally biased region" description="Low complexity" evidence="7">
    <location>
        <begin position="553"/>
        <end position="578"/>
    </location>
</feature>
<dbReference type="GO" id="GO:0004198">
    <property type="term" value="F:calcium-dependent cysteine-type endopeptidase activity"/>
    <property type="evidence" value="ECO:0007669"/>
    <property type="project" value="InterPro"/>
</dbReference>
<evidence type="ECO:0000259" key="8">
    <source>
        <dbReference type="PROSITE" id="PS50203"/>
    </source>
</evidence>
<dbReference type="SUPFAM" id="SSF49758">
    <property type="entry name" value="Calpain large subunit, middle domain (domain III)"/>
    <property type="match status" value="1"/>
</dbReference>
<dbReference type="InterPro" id="IPR018247">
    <property type="entry name" value="EF_Hand_1_Ca_BS"/>
</dbReference>
<sequence length="757" mass="85997">MDQQQISFQQQSQSPWEPFPGSYDSPAFQRRMQPESFSTQTSEDYASLKAACLRDGRLYEDPDFGAESSTIGPEYTISRPYAWKRPKELVSDPKFLVAGASRFDIAQGDYIGDCWFVASAALLATKPELFERVVPPEQTFEDGDYAGIFHFRFWYFGEWVEIVIDDRLPVGRDDEMKFAHNKITPNEYWPALLEKAYAKLHGHYEALEGGLVREALVDFTGGISEHFDLKKPEKIPDDFFDLVMRTFQMSSILGAEIWSDPKSLQVERMPNGLYKGHAYSITNVAKITIRGREHQLLRLRNPYAMDEWQGEWSDSSPIWQDVTEEQKQDFNLRVEDEGEFWMPFEDFMREFDNLDLVHLDPSSFTGNLQTTFKGKLVWNERNHKGRWIKGVNAGGCGLLRPYEDLYYTNPQYVVHLVDPDPTDTEDKCIVIISIMQGRTDRLMIGVDVHLMKDGVPALLDGQNYGERAFAVKEFRSRTAARELSCRLRLNPGTYCVIPNALKANQEGPFLLRILTIQKIDTSLIDESTGPILPRPGSTLVIGAIDRKLPETPTPSTTPITTTTTTTTTSITTPTITPTVAPSAPGPVERIDDDMYRQFAGEDYLIDAKDLRDLLNALCLSAYGSEGGFSLETARSLLAMYDTWHLGVVSSEEASKVWAFVKNWKERFDRFDKDNSRSIDSLELRRIFRDSGFSLSLASSMALSVRYGGRLGSIGFDDFILLVAKTKRCYDSFISFQPNPKEDATVNLEQWMEAALYL</sequence>